<keyword evidence="4 7" id="KW-0547">Nucleotide-binding</keyword>
<dbReference type="EMBL" id="RWGY01000804">
    <property type="protein sequence ID" value="TVT98816.1"/>
    <property type="molecule type" value="Genomic_DNA"/>
</dbReference>
<evidence type="ECO:0000313" key="10">
    <source>
        <dbReference type="Proteomes" id="UP000324897"/>
    </source>
</evidence>
<keyword evidence="5 7" id="KW-0067">ATP-binding</keyword>
<keyword evidence="6" id="KW-0647">Proteasome</keyword>
<protein>
    <recommendedName>
        <fullName evidence="8">AAA+ ATPase domain-containing protein</fullName>
    </recommendedName>
</protein>
<comment type="similarity">
    <text evidence="2 7">Belongs to the AAA ATPase family.</text>
</comment>
<dbReference type="InterPro" id="IPR003959">
    <property type="entry name" value="ATPase_AAA_core"/>
</dbReference>
<evidence type="ECO:0000259" key="8">
    <source>
        <dbReference type="SMART" id="SM00382"/>
    </source>
</evidence>
<dbReference type="Gene3D" id="3.40.50.300">
    <property type="entry name" value="P-loop containing nucleotide triphosphate hydrolases"/>
    <property type="match status" value="1"/>
</dbReference>
<dbReference type="PROSITE" id="PS00674">
    <property type="entry name" value="AAA"/>
    <property type="match status" value="1"/>
</dbReference>
<feature type="non-terminal residue" evidence="9">
    <location>
        <position position="1"/>
    </location>
</feature>
<dbReference type="InterPro" id="IPR041569">
    <property type="entry name" value="AAA_lid_3"/>
</dbReference>
<comment type="caution">
    <text evidence="9">The sequence shown here is derived from an EMBL/GenBank/DDBJ whole genome shotgun (WGS) entry which is preliminary data.</text>
</comment>
<dbReference type="GO" id="GO:0000502">
    <property type="term" value="C:proteasome complex"/>
    <property type="evidence" value="ECO:0007669"/>
    <property type="project" value="UniProtKB-KW"/>
</dbReference>
<dbReference type="PANTHER" id="PTHR23073">
    <property type="entry name" value="26S PROTEASOME REGULATORY SUBUNIT"/>
    <property type="match status" value="1"/>
</dbReference>
<organism evidence="9 10">
    <name type="scientific">Eragrostis curvula</name>
    <name type="common">weeping love grass</name>
    <dbReference type="NCBI Taxonomy" id="38414"/>
    <lineage>
        <taxon>Eukaryota</taxon>
        <taxon>Viridiplantae</taxon>
        <taxon>Streptophyta</taxon>
        <taxon>Embryophyta</taxon>
        <taxon>Tracheophyta</taxon>
        <taxon>Spermatophyta</taxon>
        <taxon>Magnoliopsida</taxon>
        <taxon>Liliopsida</taxon>
        <taxon>Poales</taxon>
        <taxon>Poaceae</taxon>
        <taxon>PACMAD clade</taxon>
        <taxon>Chloridoideae</taxon>
        <taxon>Eragrostideae</taxon>
        <taxon>Eragrostidinae</taxon>
        <taxon>Eragrostis</taxon>
    </lineage>
</organism>
<comment type="subcellular location">
    <subcellularLocation>
        <location evidence="1">Cytoplasm</location>
    </subcellularLocation>
</comment>
<keyword evidence="10" id="KW-1185">Reference proteome</keyword>
<evidence type="ECO:0000256" key="1">
    <source>
        <dbReference type="ARBA" id="ARBA00004496"/>
    </source>
</evidence>
<evidence type="ECO:0000313" key="9">
    <source>
        <dbReference type="EMBL" id="TVT98816.1"/>
    </source>
</evidence>
<dbReference type="Pfam" id="PF00004">
    <property type="entry name" value="AAA"/>
    <property type="match status" value="1"/>
</dbReference>
<dbReference type="AlphaFoldDB" id="A0A5J9SIL7"/>
<dbReference type="Proteomes" id="UP000324897">
    <property type="component" value="Unassembled WGS sequence"/>
</dbReference>
<keyword evidence="3" id="KW-0963">Cytoplasm</keyword>
<dbReference type="Pfam" id="PF17862">
    <property type="entry name" value="AAA_lid_3"/>
    <property type="match status" value="1"/>
</dbReference>
<reference evidence="9 10" key="1">
    <citation type="journal article" date="2019" name="Sci. Rep.">
        <title>A high-quality genome of Eragrostis curvula grass provides insights into Poaceae evolution and supports new strategies to enhance forage quality.</title>
        <authorList>
            <person name="Carballo J."/>
            <person name="Santos B.A.C.M."/>
            <person name="Zappacosta D."/>
            <person name="Garbus I."/>
            <person name="Selva J.P."/>
            <person name="Gallo C.A."/>
            <person name="Diaz A."/>
            <person name="Albertini E."/>
            <person name="Caccamo M."/>
            <person name="Echenique V."/>
        </authorList>
    </citation>
    <scope>NUCLEOTIDE SEQUENCE [LARGE SCALE GENOMIC DNA]</scope>
    <source>
        <strain evidence="10">cv. Victoria</strain>
        <tissue evidence="9">Leaf</tissue>
    </source>
</reference>
<evidence type="ECO:0000256" key="4">
    <source>
        <dbReference type="ARBA" id="ARBA00022741"/>
    </source>
</evidence>
<evidence type="ECO:0000256" key="2">
    <source>
        <dbReference type="ARBA" id="ARBA00006914"/>
    </source>
</evidence>
<dbReference type="OrthoDB" id="649614at2759"/>
<dbReference type="Gramene" id="TVT98816">
    <property type="protein sequence ID" value="TVT98816"/>
    <property type="gene ID" value="EJB05_55863"/>
</dbReference>
<evidence type="ECO:0000256" key="6">
    <source>
        <dbReference type="ARBA" id="ARBA00022942"/>
    </source>
</evidence>
<name>A0A5J9SIL7_9POAL</name>
<evidence type="ECO:0000256" key="7">
    <source>
        <dbReference type="RuleBase" id="RU003651"/>
    </source>
</evidence>
<evidence type="ECO:0000256" key="3">
    <source>
        <dbReference type="ARBA" id="ARBA00022490"/>
    </source>
</evidence>
<dbReference type="GO" id="GO:0005524">
    <property type="term" value="F:ATP binding"/>
    <property type="evidence" value="ECO:0007669"/>
    <property type="project" value="UniProtKB-KW"/>
</dbReference>
<sequence length="300" mass="32254">MYGLPPAADDAGSAASFLVTDADMPSETYDDVAGCEAQKREVREAVKLPLTHPELFARLGVDPPRGVLLHGPPGTGKTMLARAVARHTSASFLRVSGADLAGGRFLGSGPQMVLDVFRLARERAPCIVFIDEADAVAAARFEAKTGADHEAQRVLLELLAQMDGFDGVKDGGGGGKDDDGVRVIMATNRADALDPALLRPGRLDRKVEFTRPDTARERRQVFQACAKGMSLQDGDVGLDELAARRDGMSAADIAAVCFEAGMRAVRGNRCVVTREDFEQGYHAVAEKLERDAYHEFSFYS</sequence>
<dbReference type="InterPro" id="IPR050221">
    <property type="entry name" value="26S_Proteasome_ATPase"/>
</dbReference>
<dbReference type="InterPro" id="IPR003593">
    <property type="entry name" value="AAA+_ATPase"/>
</dbReference>
<dbReference type="SMART" id="SM00382">
    <property type="entry name" value="AAA"/>
    <property type="match status" value="1"/>
</dbReference>
<dbReference type="GO" id="GO:0016887">
    <property type="term" value="F:ATP hydrolysis activity"/>
    <property type="evidence" value="ECO:0007669"/>
    <property type="project" value="InterPro"/>
</dbReference>
<feature type="domain" description="AAA+ ATPase" evidence="8">
    <location>
        <begin position="63"/>
        <end position="213"/>
    </location>
</feature>
<proteinExistence type="inferred from homology"/>
<accession>A0A5J9SIL7</accession>
<dbReference type="FunFam" id="3.40.50.300:FF:000033">
    <property type="entry name" value="26S protease regulatory subunit 6B"/>
    <property type="match status" value="1"/>
</dbReference>
<dbReference type="InterPro" id="IPR027417">
    <property type="entry name" value="P-loop_NTPase"/>
</dbReference>
<dbReference type="Gene3D" id="1.10.8.60">
    <property type="match status" value="1"/>
</dbReference>
<gene>
    <name evidence="9" type="ORF">EJB05_55863</name>
</gene>
<dbReference type="InterPro" id="IPR003960">
    <property type="entry name" value="ATPase_AAA_CS"/>
</dbReference>
<dbReference type="GO" id="GO:0005737">
    <property type="term" value="C:cytoplasm"/>
    <property type="evidence" value="ECO:0007669"/>
    <property type="project" value="UniProtKB-SubCell"/>
</dbReference>
<dbReference type="SUPFAM" id="SSF52540">
    <property type="entry name" value="P-loop containing nucleoside triphosphate hydrolases"/>
    <property type="match status" value="1"/>
</dbReference>
<evidence type="ECO:0000256" key="5">
    <source>
        <dbReference type="ARBA" id="ARBA00022840"/>
    </source>
</evidence>